<feature type="region of interest" description="Disordered" evidence="1">
    <location>
        <begin position="101"/>
        <end position="127"/>
    </location>
</feature>
<sequence>MAAQQRRSLPFDTRSVMLFAAITLGGAAVHAQTASPTLTSPSNQPNQTSSGTSMGLHPGAKGATFGGAQTTAQPTSGAFDRVDSDKNGQLSLAEAARLPAIGNRFKELDKDHNGALSRSEFEAGAHS</sequence>
<dbReference type="SUPFAM" id="SSF47473">
    <property type="entry name" value="EF-hand"/>
    <property type="match status" value="1"/>
</dbReference>
<dbReference type="Gene3D" id="1.10.238.10">
    <property type="entry name" value="EF-hand"/>
    <property type="match status" value="1"/>
</dbReference>
<dbReference type="EMBL" id="FMZC01000004">
    <property type="protein sequence ID" value="SDC98151.1"/>
    <property type="molecule type" value="Genomic_DNA"/>
</dbReference>
<dbReference type="InterPro" id="IPR002048">
    <property type="entry name" value="EF_hand_dom"/>
</dbReference>
<dbReference type="Pfam" id="PF13202">
    <property type="entry name" value="EF-hand_5"/>
    <property type="match status" value="1"/>
</dbReference>
<evidence type="ECO:0000256" key="2">
    <source>
        <dbReference type="SAM" id="SignalP"/>
    </source>
</evidence>
<keyword evidence="5" id="KW-1185">Reference proteome</keyword>
<protein>
    <submittedName>
        <fullName evidence="4">EF hand</fullName>
    </submittedName>
</protein>
<evidence type="ECO:0000256" key="1">
    <source>
        <dbReference type="SAM" id="MobiDB-lite"/>
    </source>
</evidence>
<dbReference type="PROSITE" id="PS00018">
    <property type="entry name" value="EF_HAND_1"/>
    <property type="match status" value="1"/>
</dbReference>
<feature type="compositionally biased region" description="Polar residues" evidence="1">
    <location>
        <begin position="67"/>
        <end position="76"/>
    </location>
</feature>
<dbReference type="InterPro" id="IPR011992">
    <property type="entry name" value="EF-hand-dom_pair"/>
</dbReference>
<feature type="compositionally biased region" description="Basic and acidic residues" evidence="1">
    <location>
        <begin position="104"/>
        <end position="127"/>
    </location>
</feature>
<dbReference type="Proteomes" id="UP000198781">
    <property type="component" value="Unassembled WGS sequence"/>
</dbReference>
<feature type="domain" description="EF-hand" evidence="3">
    <location>
        <begin position="105"/>
        <end position="122"/>
    </location>
</feature>
<keyword evidence="2" id="KW-0732">Signal</keyword>
<dbReference type="AlphaFoldDB" id="A0A1G6R0X2"/>
<dbReference type="RefSeq" id="WP_092742067.1">
    <property type="nucleotide sequence ID" value="NZ_FMZC01000004.1"/>
</dbReference>
<proteinExistence type="predicted"/>
<reference evidence="4 5" key="1">
    <citation type="submission" date="2016-10" db="EMBL/GenBank/DDBJ databases">
        <authorList>
            <person name="de Groot N.N."/>
        </authorList>
    </citation>
    <scope>NUCLEOTIDE SEQUENCE [LARGE SCALE GENOMIC DNA]</scope>
    <source>
        <strain evidence="4 5">DSM 16619</strain>
    </source>
</reference>
<feature type="region of interest" description="Disordered" evidence="1">
    <location>
        <begin position="30"/>
        <end position="85"/>
    </location>
</feature>
<dbReference type="OrthoDB" id="8914005at2"/>
<evidence type="ECO:0000313" key="4">
    <source>
        <dbReference type="EMBL" id="SDC98151.1"/>
    </source>
</evidence>
<feature type="chain" id="PRO_5011562801" evidence="2">
    <location>
        <begin position="32"/>
        <end position="127"/>
    </location>
</feature>
<organism evidence="4 5">
    <name type="scientific">Paracidovorax valerianellae</name>
    <dbReference type="NCBI Taxonomy" id="187868"/>
    <lineage>
        <taxon>Bacteria</taxon>
        <taxon>Pseudomonadati</taxon>
        <taxon>Pseudomonadota</taxon>
        <taxon>Betaproteobacteria</taxon>
        <taxon>Burkholderiales</taxon>
        <taxon>Comamonadaceae</taxon>
        <taxon>Paracidovorax</taxon>
    </lineage>
</organism>
<evidence type="ECO:0000259" key="3">
    <source>
        <dbReference type="Pfam" id="PF13202"/>
    </source>
</evidence>
<gene>
    <name evidence="4" type="ORF">SAMN05192589_1045</name>
</gene>
<feature type="signal peptide" evidence="2">
    <location>
        <begin position="1"/>
        <end position="31"/>
    </location>
</feature>
<name>A0A1G6R0X2_9BURK</name>
<dbReference type="GO" id="GO:0005509">
    <property type="term" value="F:calcium ion binding"/>
    <property type="evidence" value="ECO:0007669"/>
    <property type="project" value="InterPro"/>
</dbReference>
<accession>A0A1G6R0X2</accession>
<dbReference type="InterPro" id="IPR018247">
    <property type="entry name" value="EF_Hand_1_Ca_BS"/>
</dbReference>
<evidence type="ECO:0000313" key="5">
    <source>
        <dbReference type="Proteomes" id="UP000198781"/>
    </source>
</evidence>
<feature type="compositionally biased region" description="Polar residues" evidence="1">
    <location>
        <begin position="32"/>
        <end position="53"/>
    </location>
</feature>